<evidence type="ECO:0000313" key="12">
    <source>
        <dbReference type="Proteomes" id="UP001168990"/>
    </source>
</evidence>
<reference evidence="11" key="1">
    <citation type="journal article" date="2023" name="bioRxiv">
        <title>Scaffold-level genome assemblies of two parasitoid biocontrol wasps reveal the parthenogenesis mechanism and an associated novel virus.</title>
        <authorList>
            <person name="Inwood S."/>
            <person name="Skelly J."/>
            <person name="Guhlin J."/>
            <person name="Harrop T."/>
            <person name="Goldson S."/>
            <person name="Dearden P."/>
        </authorList>
    </citation>
    <scope>NUCLEOTIDE SEQUENCE</scope>
    <source>
        <strain evidence="11">Irish</strain>
        <tissue evidence="11">Whole body</tissue>
    </source>
</reference>
<evidence type="ECO:0000259" key="10">
    <source>
        <dbReference type="Pfam" id="PF01636"/>
    </source>
</evidence>
<organism evidence="11 12">
    <name type="scientific">Microctonus aethiopoides</name>
    <dbReference type="NCBI Taxonomy" id="144406"/>
    <lineage>
        <taxon>Eukaryota</taxon>
        <taxon>Metazoa</taxon>
        <taxon>Ecdysozoa</taxon>
        <taxon>Arthropoda</taxon>
        <taxon>Hexapoda</taxon>
        <taxon>Insecta</taxon>
        <taxon>Pterygota</taxon>
        <taxon>Neoptera</taxon>
        <taxon>Endopterygota</taxon>
        <taxon>Hymenoptera</taxon>
        <taxon>Apocrita</taxon>
        <taxon>Ichneumonoidea</taxon>
        <taxon>Braconidae</taxon>
        <taxon>Euphorinae</taxon>
        <taxon>Microctonus</taxon>
    </lineage>
</organism>
<dbReference type="InterPro" id="IPR002575">
    <property type="entry name" value="Aminoglycoside_PTrfase"/>
</dbReference>
<protein>
    <recommendedName>
        <fullName evidence="9">Hydroxylysine kinase</fullName>
        <ecNumber evidence="8">2.7.1.81</ecNumber>
    </recommendedName>
</protein>
<evidence type="ECO:0000256" key="4">
    <source>
        <dbReference type="ARBA" id="ARBA00022679"/>
    </source>
</evidence>
<sequence>MWMMPVIDWTFSEYKHFNKMAQFINDVKVRPIVDDEIVVKLVKKLYGLNVKNIRELNGYDDKNYWIHCDDTNDNVYINKISADGYVLKIINSLDSKDTKFIEGQNEMMLYLNQRDINCSVPVMNLMGSYYSVEKIREMDNTTHIVRLLVFCRGEILCNAKLSSELLFNVGLFVAKLDNTLKGFFHSSYENRVHLWSLMSVPKLRDYIYVIDNDKDKSIVIDVINKFESDILTNLDKLNKGMIHGDINEQNIIVNDEQTNVLGIIDFGDTQYSYLIFELALTLFYMIMQARDIEMGKYVIAGFQSVNKLSNFEKKIIKTAVCARACQSLVLGIYSHLNEPDNNYLMITQESGWKILRKLWPMSEETILNIWEL</sequence>
<comment type="caution">
    <text evidence="11">The sequence shown here is derived from an EMBL/GenBank/DDBJ whole genome shotgun (WGS) entry which is preliminary data.</text>
</comment>
<keyword evidence="3" id="KW-0963">Cytoplasm</keyword>
<dbReference type="GO" id="GO:0047992">
    <property type="term" value="F:hydroxylysine kinase activity"/>
    <property type="evidence" value="ECO:0007669"/>
    <property type="project" value="UniProtKB-EC"/>
</dbReference>
<dbReference type="Gene3D" id="3.30.200.20">
    <property type="entry name" value="Phosphorylase Kinase, domain 1"/>
    <property type="match status" value="1"/>
</dbReference>
<evidence type="ECO:0000256" key="6">
    <source>
        <dbReference type="ARBA" id="ARBA00036820"/>
    </source>
</evidence>
<evidence type="ECO:0000256" key="7">
    <source>
        <dbReference type="ARBA" id="ARBA00037368"/>
    </source>
</evidence>
<evidence type="ECO:0000256" key="1">
    <source>
        <dbReference type="ARBA" id="ARBA00004496"/>
    </source>
</evidence>
<evidence type="ECO:0000313" key="11">
    <source>
        <dbReference type="EMBL" id="KAK0169883.1"/>
    </source>
</evidence>
<dbReference type="AlphaFoldDB" id="A0AA39KQ84"/>
<comment type="catalytic activity">
    <reaction evidence="6">
        <text>(5R)-5-hydroxy-L-lysine + GTP = (5R)-5-phosphooxy-L-lysine + GDP + H(+)</text>
        <dbReference type="Rhea" id="RHEA:19049"/>
        <dbReference type="ChEBI" id="CHEBI:15378"/>
        <dbReference type="ChEBI" id="CHEBI:37565"/>
        <dbReference type="ChEBI" id="CHEBI:57882"/>
        <dbReference type="ChEBI" id="CHEBI:58189"/>
        <dbReference type="ChEBI" id="CHEBI:58357"/>
        <dbReference type="EC" id="2.7.1.81"/>
    </reaction>
</comment>
<evidence type="ECO:0000256" key="2">
    <source>
        <dbReference type="ARBA" id="ARBA00006219"/>
    </source>
</evidence>
<gene>
    <name evidence="11" type="ORF">PV328_010517</name>
</gene>
<dbReference type="FunFam" id="3.90.1200.10:FF:000007">
    <property type="entry name" value="hydroxylysine kinase isoform X1"/>
    <property type="match status" value="1"/>
</dbReference>
<dbReference type="InterPro" id="IPR011009">
    <property type="entry name" value="Kinase-like_dom_sf"/>
</dbReference>
<feature type="domain" description="Aminoglycoside phosphotransferase" evidence="10">
    <location>
        <begin position="72"/>
        <end position="302"/>
    </location>
</feature>
<dbReference type="FunFam" id="3.30.200.20:FF:000549">
    <property type="entry name" value="hydroxylysine kinase"/>
    <property type="match status" value="1"/>
</dbReference>
<comment type="similarity">
    <text evidence="2">Belongs to the aminoglycoside phosphotransferase family.</text>
</comment>
<name>A0AA39KQ84_9HYME</name>
<keyword evidence="12" id="KW-1185">Reference proteome</keyword>
<comment type="subcellular location">
    <subcellularLocation>
        <location evidence="1">Cytoplasm</location>
    </subcellularLocation>
</comment>
<dbReference type="Proteomes" id="UP001168990">
    <property type="component" value="Unassembled WGS sequence"/>
</dbReference>
<dbReference type="PANTHER" id="PTHR21064">
    <property type="entry name" value="AMINOGLYCOSIDE PHOSPHOTRANSFERASE DOMAIN-CONTAINING PROTEIN-RELATED"/>
    <property type="match status" value="1"/>
</dbReference>
<dbReference type="GO" id="GO:0005737">
    <property type="term" value="C:cytoplasm"/>
    <property type="evidence" value="ECO:0007669"/>
    <property type="project" value="UniProtKB-SubCell"/>
</dbReference>
<evidence type="ECO:0000256" key="8">
    <source>
        <dbReference type="ARBA" id="ARBA00038873"/>
    </source>
</evidence>
<evidence type="ECO:0000256" key="5">
    <source>
        <dbReference type="ARBA" id="ARBA00022777"/>
    </source>
</evidence>
<accession>A0AA39KQ84</accession>
<keyword evidence="5" id="KW-0418">Kinase</keyword>
<dbReference type="SUPFAM" id="SSF56112">
    <property type="entry name" value="Protein kinase-like (PK-like)"/>
    <property type="match status" value="1"/>
</dbReference>
<comment type="function">
    <text evidence="7">Catalyzes the GTP-dependent phosphorylation of 5-hydroxy-L-lysine.</text>
</comment>
<dbReference type="InterPro" id="IPR050249">
    <property type="entry name" value="Pseudomonas-type_ThrB"/>
</dbReference>
<keyword evidence="4" id="KW-0808">Transferase</keyword>
<reference evidence="11" key="2">
    <citation type="submission" date="2023-03" db="EMBL/GenBank/DDBJ databases">
        <authorList>
            <person name="Inwood S.N."/>
            <person name="Skelly J.G."/>
            <person name="Guhlin J."/>
            <person name="Harrop T.W.R."/>
            <person name="Goldson S.G."/>
            <person name="Dearden P.K."/>
        </authorList>
    </citation>
    <scope>NUCLEOTIDE SEQUENCE</scope>
    <source>
        <strain evidence="11">Irish</strain>
        <tissue evidence="11">Whole body</tissue>
    </source>
</reference>
<dbReference type="Gene3D" id="3.90.1200.10">
    <property type="match status" value="1"/>
</dbReference>
<dbReference type="Pfam" id="PF01636">
    <property type="entry name" value="APH"/>
    <property type="match status" value="1"/>
</dbReference>
<proteinExistence type="inferred from homology"/>
<dbReference type="EC" id="2.7.1.81" evidence="8"/>
<dbReference type="PANTHER" id="PTHR21064:SF1">
    <property type="entry name" value="HYDROXYLYSINE KINASE"/>
    <property type="match status" value="1"/>
</dbReference>
<evidence type="ECO:0000256" key="3">
    <source>
        <dbReference type="ARBA" id="ARBA00022490"/>
    </source>
</evidence>
<evidence type="ECO:0000256" key="9">
    <source>
        <dbReference type="ARBA" id="ARBA00040505"/>
    </source>
</evidence>
<dbReference type="EMBL" id="JAQQBS010000004">
    <property type="protein sequence ID" value="KAK0169883.1"/>
    <property type="molecule type" value="Genomic_DNA"/>
</dbReference>